<evidence type="ECO:0000256" key="16">
    <source>
        <dbReference type="ARBA" id="ARBA00034000"/>
    </source>
</evidence>
<dbReference type="GO" id="GO:0071555">
    <property type="term" value="P:cell wall organization"/>
    <property type="evidence" value="ECO:0007669"/>
    <property type="project" value="UniProtKB-KW"/>
</dbReference>
<keyword evidence="6" id="KW-0121">Carboxypeptidase</keyword>
<evidence type="ECO:0000259" key="20">
    <source>
        <dbReference type="Pfam" id="PF00912"/>
    </source>
</evidence>
<dbReference type="Proteomes" id="UP000430202">
    <property type="component" value="Unassembled WGS sequence"/>
</dbReference>
<sequence length="786" mass="88990">MFFIVEILPKNSTSKFKVLLKLGKIKFILELATMMKKKSSKTFRKKGILKKIGLGILGLFALFILFIGSINIGLWGKIPSKKELSNFQYQMASEVFTADSVLIGKYYLYDRQPVAYEDFPEHLIHALVAIEDERFYEHSGIDIRSLVRVGFKTILLGDNSSGGGSTLTQQLAKNLYPRKERNKTNIVVNKIKEMIIAKRLEKIFTKDEIITNYLNTVSFGDNTFGIESAALKFFNTRTKDISAPQAATLVGMLKATYGYNPRIFPEKSLGRRNLVLRAMYNNDFITEEQVTKFSQEGLDLDYREFDYNAGTAPYFREEVRKEMLRWIAEQNEGDTDYNIYTSGLKIYTTLNYKMQQLAEEVMIDHMTKLQGSFEKSYGNNAPWLKDKKLMEKIAKRTPLYKRLQKAGLSHKQIIDSLSNDKQLRTLKSWQGDEEQMASTMDSIQHYTKFLNTGSLAVDPTNGDILVWIGGINFEQYKYDHISQSKRQVGSTFKPIVYTTAVDQGVSPCTYFSAEEIEYDNLKGWSPSNSGDKDEAYLNYSMEEGLSNSINTIAVKVLEKAGIENVLQMAKKMGIEGELPKEASIALGTGELKIIDLAQAYTSYANYGKHIKPNLIKSISNHKDSVLVEFESKLNEKEAFSKETAQIMIEMMKSTVNSGTAARLRNTYGLKNDIAGKTGTTQNNKDAWFVALNPKLVHITWVGLDQHEIGFSNTSIGQGANAALPLFGLWMKELNKDKQFDSYTKATFSTPSAAVQEALNCEPVKRDGFFKRLFKNPNKKKSKKFKG</sequence>
<dbReference type="GO" id="GO:0008955">
    <property type="term" value="F:peptidoglycan glycosyltransferase activity"/>
    <property type="evidence" value="ECO:0007669"/>
    <property type="project" value="UniProtKB-EC"/>
</dbReference>
<dbReference type="InterPro" id="IPR012338">
    <property type="entry name" value="Beta-lactam/transpept-like"/>
</dbReference>
<feature type="transmembrane region" description="Helical" evidence="18">
    <location>
        <begin position="52"/>
        <end position="76"/>
    </location>
</feature>
<keyword evidence="18" id="KW-1133">Transmembrane helix</keyword>
<dbReference type="InterPro" id="IPR036950">
    <property type="entry name" value="PBP_transglycosylase"/>
</dbReference>
<comment type="similarity">
    <text evidence="4">In the N-terminal section; belongs to the glycosyltransferase 51 family.</text>
</comment>
<evidence type="ECO:0000256" key="7">
    <source>
        <dbReference type="ARBA" id="ARBA00022670"/>
    </source>
</evidence>
<evidence type="ECO:0000256" key="18">
    <source>
        <dbReference type="SAM" id="Phobius"/>
    </source>
</evidence>
<keyword evidence="7" id="KW-0645">Protease</keyword>
<dbReference type="InterPro" id="IPR023346">
    <property type="entry name" value="Lysozyme-like_dom_sf"/>
</dbReference>
<dbReference type="Pfam" id="PF00912">
    <property type="entry name" value="Transgly"/>
    <property type="match status" value="1"/>
</dbReference>
<evidence type="ECO:0000256" key="4">
    <source>
        <dbReference type="ARBA" id="ARBA00007739"/>
    </source>
</evidence>
<evidence type="ECO:0000256" key="14">
    <source>
        <dbReference type="ARBA" id="ARBA00023268"/>
    </source>
</evidence>
<evidence type="ECO:0000256" key="6">
    <source>
        <dbReference type="ARBA" id="ARBA00022645"/>
    </source>
</evidence>
<comment type="pathway">
    <text evidence="2">Cell wall biogenesis; peptidoglycan biosynthesis.</text>
</comment>
<evidence type="ECO:0000313" key="22">
    <source>
        <dbReference type="Proteomes" id="UP000430202"/>
    </source>
</evidence>
<dbReference type="AlphaFoldDB" id="A0A653MT19"/>
<feature type="domain" description="Glycosyl transferase family 51" evidence="20">
    <location>
        <begin position="109"/>
        <end position="279"/>
    </location>
</feature>
<keyword evidence="11" id="KW-0133">Cell shape</keyword>
<evidence type="ECO:0000256" key="2">
    <source>
        <dbReference type="ARBA" id="ARBA00004752"/>
    </source>
</evidence>
<evidence type="ECO:0000256" key="3">
    <source>
        <dbReference type="ARBA" id="ARBA00007090"/>
    </source>
</evidence>
<dbReference type="GO" id="GO:0008658">
    <property type="term" value="F:penicillin binding"/>
    <property type="evidence" value="ECO:0007669"/>
    <property type="project" value="InterPro"/>
</dbReference>
<dbReference type="Pfam" id="PF00905">
    <property type="entry name" value="Transpeptidase"/>
    <property type="match status" value="1"/>
</dbReference>
<evidence type="ECO:0000256" key="11">
    <source>
        <dbReference type="ARBA" id="ARBA00022960"/>
    </source>
</evidence>
<dbReference type="PANTHER" id="PTHR32282:SF11">
    <property type="entry name" value="PENICILLIN-BINDING PROTEIN 1B"/>
    <property type="match status" value="1"/>
</dbReference>
<evidence type="ECO:0000256" key="10">
    <source>
        <dbReference type="ARBA" id="ARBA00022801"/>
    </source>
</evidence>
<proteinExistence type="inferred from homology"/>
<feature type="domain" description="Penicillin-binding protein transpeptidase" evidence="19">
    <location>
        <begin position="455"/>
        <end position="694"/>
    </location>
</feature>
<comment type="catalytic activity">
    <reaction evidence="16">
        <text>Preferential cleavage: (Ac)2-L-Lys-D-Ala-|-D-Ala. Also transpeptidation of peptidyl-alanyl moieties that are N-acyl substituents of D-alanine.</text>
        <dbReference type="EC" id="3.4.16.4"/>
    </reaction>
</comment>
<dbReference type="GO" id="GO:0006508">
    <property type="term" value="P:proteolysis"/>
    <property type="evidence" value="ECO:0007669"/>
    <property type="project" value="UniProtKB-KW"/>
</dbReference>
<dbReference type="SUPFAM" id="SSF53955">
    <property type="entry name" value="Lysozyme-like"/>
    <property type="match status" value="1"/>
</dbReference>
<evidence type="ECO:0000256" key="17">
    <source>
        <dbReference type="ARBA" id="ARBA00049902"/>
    </source>
</evidence>
<dbReference type="PANTHER" id="PTHR32282">
    <property type="entry name" value="BINDING PROTEIN TRANSPEPTIDASE, PUTATIVE-RELATED"/>
    <property type="match status" value="1"/>
</dbReference>
<keyword evidence="10" id="KW-0378">Hydrolase</keyword>
<evidence type="ECO:0000259" key="19">
    <source>
        <dbReference type="Pfam" id="PF00905"/>
    </source>
</evidence>
<dbReference type="InterPro" id="IPR001460">
    <property type="entry name" value="PCN-bd_Tpept"/>
</dbReference>
<keyword evidence="8" id="KW-0328">Glycosyltransferase</keyword>
<keyword evidence="18" id="KW-0812">Transmembrane</keyword>
<dbReference type="SUPFAM" id="SSF56601">
    <property type="entry name" value="beta-lactamase/transpeptidase-like"/>
    <property type="match status" value="1"/>
</dbReference>
<evidence type="ECO:0000256" key="9">
    <source>
        <dbReference type="ARBA" id="ARBA00022679"/>
    </source>
</evidence>
<evidence type="ECO:0000256" key="8">
    <source>
        <dbReference type="ARBA" id="ARBA00022676"/>
    </source>
</evidence>
<keyword evidence="13 18" id="KW-0472">Membrane</keyword>
<dbReference type="InterPro" id="IPR050396">
    <property type="entry name" value="Glycosyltr_51/Transpeptidase"/>
</dbReference>
<evidence type="ECO:0000256" key="13">
    <source>
        <dbReference type="ARBA" id="ARBA00023136"/>
    </source>
</evidence>
<evidence type="ECO:0000256" key="12">
    <source>
        <dbReference type="ARBA" id="ARBA00022984"/>
    </source>
</evidence>
<dbReference type="GO" id="GO:0005886">
    <property type="term" value="C:plasma membrane"/>
    <property type="evidence" value="ECO:0007669"/>
    <property type="project" value="UniProtKB-SubCell"/>
</dbReference>
<keyword evidence="12" id="KW-0573">Peptidoglycan synthesis</keyword>
<keyword evidence="22" id="KW-1185">Reference proteome</keyword>
<comment type="subcellular location">
    <subcellularLocation>
        <location evidence="1">Cell membrane</location>
    </subcellularLocation>
</comment>
<evidence type="ECO:0000313" key="21">
    <source>
        <dbReference type="EMBL" id="VXB07562.1"/>
    </source>
</evidence>
<keyword evidence="9" id="KW-0808">Transferase</keyword>
<accession>A0A653MT19</accession>
<dbReference type="GO" id="GO:0009252">
    <property type="term" value="P:peptidoglycan biosynthetic process"/>
    <property type="evidence" value="ECO:0007669"/>
    <property type="project" value="UniProtKB-KW"/>
</dbReference>
<dbReference type="InterPro" id="IPR001264">
    <property type="entry name" value="Glyco_trans_51"/>
</dbReference>
<protein>
    <submittedName>
        <fullName evidence="21">Penicillin-binding protein 1A</fullName>
    </submittedName>
</protein>
<keyword evidence="14" id="KW-0511">Multifunctional enzyme</keyword>
<dbReference type="Gene3D" id="3.40.710.10">
    <property type="entry name" value="DD-peptidase/beta-lactamase superfamily"/>
    <property type="match status" value="2"/>
</dbReference>
<keyword evidence="15" id="KW-0961">Cell wall biogenesis/degradation</keyword>
<keyword evidence="5" id="KW-1003">Cell membrane</keyword>
<dbReference type="EMBL" id="CABWLR010000001">
    <property type="protein sequence ID" value="VXB07562.1"/>
    <property type="molecule type" value="Genomic_DNA"/>
</dbReference>
<dbReference type="GO" id="GO:0030288">
    <property type="term" value="C:outer membrane-bounded periplasmic space"/>
    <property type="evidence" value="ECO:0007669"/>
    <property type="project" value="TreeGrafter"/>
</dbReference>
<reference evidence="21 22" key="1">
    <citation type="submission" date="2019-10" db="EMBL/GenBank/DDBJ databases">
        <authorList>
            <person name="Karimi E."/>
        </authorList>
    </citation>
    <scope>NUCLEOTIDE SEQUENCE [LARGE SCALE GENOMIC DNA]</scope>
    <source>
        <strain evidence="21">Maribacter sp. 151</strain>
    </source>
</reference>
<evidence type="ECO:0000256" key="5">
    <source>
        <dbReference type="ARBA" id="ARBA00022475"/>
    </source>
</evidence>
<dbReference type="GO" id="GO:0009002">
    <property type="term" value="F:serine-type D-Ala-D-Ala carboxypeptidase activity"/>
    <property type="evidence" value="ECO:0007669"/>
    <property type="project" value="UniProtKB-EC"/>
</dbReference>
<dbReference type="GO" id="GO:0008360">
    <property type="term" value="P:regulation of cell shape"/>
    <property type="evidence" value="ECO:0007669"/>
    <property type="project" value="UniProtKB-KW"/>
</dbReference>
<organism evidence="21 22">
    <name type="scientific">Maribacter litoralis</name>
    <dbReference type="NCBI Taxonomy" id="2059726"/>
    <lineage>
        <taxon>Bacteria</taxon>
        <taxon>Pseudomonadati</taxon>
        <taxon>Bacteroidota</taxon>
        <taxon>Flavobacteriia</taxon>
        <taxon>Flavobacteriales</taxon>
        <taxon>Flavobacteriaceae</taxon>
        <taxon>Maribacter</taxon>
    </lineage>
</organism>
<dbReference type="Gene3D" id="1.10.3810.10">
    <property type="entry name" value="Biosynthetic peptidoglycan transglycosylase-like"/>
    <property type="match status" value="1"/>
</dbReference>
<comment type="similarity">
    <text evidence="3">In the C-terminal section; belongs to the transpeptidase family.</text>
</comment>
<gene>
    <name evidence="21" type="ORF">MARI151_10455</name>
</gene>
<comment type="catalytic activity">
    <reaction evidence="17">
        <text>[GlcNAc-(1-&gt;4)-Mur2Ac(oyl-L-Ala-gamma-D-Glu-L-Lys-D-Ala-D-Ala)](n)-di-trans,octa-cis-undecaprenyl diphosphate + beta-D-GlcNAc-(1-&gt;4)-Mur2Ac(oyl-L-Ala-gamma-D-Glu-L-Lys-D-Ala-D-Ala)-di-trans,octa-cis-undecaprenyl diphosphate = [GlcNAc-(1-&gt;4)-Mur2Ac(oyl-L-Ala-gamma-D-Glu-L-Lys-D-Ala-D-Ala)](n+1)-di-trans,octa-cis-undecaprenyl diphosphate + di-trans,octa-cis-undecaprenyl diphosphate + H(+)</text>
        <dbReference type="Rhea" id="RHEA:23708"/>
        <dbReference type="Rhea" id="RHEA-COMP:9602"/>
        <dbReference type="Rhea" id="RHEA-COMP:9603"/>
        <dbReference type="ChEBI" id="CHEBI:15378"/>
        <dbReference type="ChEBI" id="CHEBI:58405"/>
        <dbReference type="ChEBI" id="CHEBI:60033"/>
        <dbReference type="ChEBI" id="CHEBI:78435"/>
        <dbReference type="EC" id="2.4.99.28"/>
    </reaction>
</comment>
<evidence type="ECO:0000256" key="1">
    <source>
        <dbReference type="ARBA" id="ARBA00004236"/>
    </source>
</evidence>
<name>A0A653MT19_9FLAO</name>
<evidence type="ECO:0000256" key="15">
    <source>
        <dbReference type="ARBA" id="ARBA00023316"/>
    </source>
</evidence>